<accession>A0A0P6C6F0</accession>
<evidence type="ECO:0000313" key="1">
    <source>
        <dbReference type="EMBL" id="JAN70040.1"/>
    </source>
</evidence>
<organism evidence="1">
    <name type="scientific">Daphnia magna</name>
    <dbReference type="NCBI Taxonomy" id="35525"/>
    <lineage>
        <taxon>Eukaryota</taxon>
        <taxon>Metazoa</taxon>
        <taxon>Ecdysozoa</taxon>
        <taxon>Arthropoda</taxon>
        <taxon>Crustacea</taxon>
        <taxon>Branchiopoda</taxon>
        <taxon>Diplostraca</taxon>
        <taxon>Cladocera</taxon>
        <taxon>Anomopoda</taxon>
        <taxon>Daphniidae</taxon>
        <taxon>Daphnia</taxon>
    </lineage>
</organism>
<sequence>MLMKHLLLSKSLVQGPIDPFPLPLPHALVHQSLTKRERKKCVPLDGIESFTQKEIKRTRRSAQLS</sequence>
<protein>
    <submittedName>
        <fullName evidence="1">Uncharacterized protein</fullName>
    </submittedName>
</protein>
<dbReference type="AlphaFoldDB" id="A0A0P6C6F0"/>
<proteinExistence type="predicted"/>
<name>A0A0P6C6F0_9CRUS</name>
<dbReference type="EMBL" id="GDIQ01024697">
    <property type="protein sequence ID" value="JAN70040.1"/>
    <property type="molecule type" value="Transcribed_RNA"/>
</dbReference>
<reference evidence="1" key="1">
    <citation type="submission" date="2015-10" db="EMBL/GenBank/DDBJ databases">
        <title>EvidentialGene: Evidence-directed Construction of Complete mRNA Transcriptomes without Genomes.</title>
        <authorList>
            <person name="Gilbert D.G."/>
        </authorList>
    </citation>
    <scope>NUCLEOTIDE SEQUENCE</scope>
</reference>